<dbReference type="EMBL" id="DS550750">
    <property type="protein sequence ID" value="EDR22339.1"/>
    <property type="molecule type" value="Genomic_DNA"/>
</dbReference>
<organism evidence="13">
    <name type="scientific">Entamoeba dispar (strain ATCC PRA-260 / SAW760)</name>
    <dbReference type="NCBI Taxonomy" id="370354"/>
    <lineage>
        <taxon>Eukaryota</taxon>
        <taxon>Amoebozoa</taxon>
        <taxon>Evosea</taxon>
        <taxon>Archamoebae</taxon>
        <taxon>Mastigamoebida</taxon>
        <taxon>Entamoebidae</taxon>
        <taxon>Entamoeba</taxon>
    </lineage>
</organism>
<feature type="domain" description="F-BAR" evidence="11">
    <location>
        <begin position="1"/>
        <end position="263"/>
    </location>
</feature>
<dbReference type="InterPro" id="IPR027267">
    <property type="entry name" value="AH/BAR_dom_sf"/>
</dbReference>
<evidence type="ECO:0000256" key="2">
    <source>
        <dbReference type="ARBA" id="ARBA00022443"/>
    </source>
</evidence>
<dbReference type="KEGG" id="edi:EDI_334850"/>
<evidence type="ECO:0000256" key="4">
    <source>
        <dbReference type="ARBA" id="ARBA00022553"/>
    </source>
</evidence>
<feature type="compositionally biased region" description="Polar residues" evidence="9">
    <location>
        <begin position="160"/>
        <end position="172"/>
    </location>
</feature>
<evidence type="ECO:0000256" key="7">
    <source>
        <dbReference type="PROSITE-ProRule" id="PRU01077"/>
    </source>
</evidence>
<dbReference type="GO" id="GO:0030041">
    <property type="term" value="P:actin filament polymerization"/>
    <property type="evidence" value="ECO:0007669"/>
    <property type="project" value="TreeGrafter"/>
</dbReference>
<protein>
    <recommendedName>
        <fullName evidence="14">Variant sh3 domain containing protein</fullName>
    </recommendedName>
</protein>
<evidence type="ECO:0000256" key="3">
    <source>
        <dbReference type="ARBA" id="ARBA00022490"/>
    </source>
</evidence>
<dbReference type="GO" id="GO:0005737">
    <property type="term" value="C:cytoplasm"/>
    <property type="evidence" value="ECO:0007669"/>
    <property type="project" value="TreeGrafter"/>
</dbReference>
<dbReference type="SUPFAM" id="SSF50044">
    <property type="entry name" value="SH3-domain"/>
    <property type="match status" value="1"/>
</dbReference>
<dbReference type="AlphaFoldDB" id="B0ESX6"/>
<evidence type="ECO:0000313" key="12">
    <source>
        <dbReference type="EMBL" id="EDR22339.1"/>
    </source>
</evidence>
<dbReference type="OMA" id="QFYANDP"/>
<dbReference type="GO" id="GO:0031982">
    <property type="term" value="C:vesicle"/>
    <property type="evidence" value="ECO:0007669"/>
    <property type="project" value="TreeGrafter"/>
</dbReference>
<evidence type="ECO:0000256" key="9">
    <source>
        <dbReference type="SAM" id="MobiDB-lite"/>
    </source>
</evidence>
<evidence type="ECO:0000259" key="11">
    <source>
        <dbReference type="PROSITE" id="PS51741"/>
    </source>
</evidence>
<dbReference type="Pfam" id="PF00018">
    <property type="entry name" value="SH3_1"/>
    <property type="match status" value="1"/>
</dbReference>
<dbReference type="GeneID" id="5886403"/>
<feature type="domain" description="SH3" evidence="10">
    <location>
        <begin position="336"/>
        <end position="394"/>
    </location>
</feature>
<dbReference type="PANTHER" id="PTHR23065">
    <property type="entry name" value="PROLINE-SERINE-THREONINE PHOSPHATASE INTERACTING PROTEIN 1"/>
    <property type="match status" value="1"/>
</dbReference>
<dbReference type="GO" id="GO:0008017">
    <property type="term" value="F:microtubule binding"/>
    <property type="evidence" value="ECO:0007669"/>
    <property type="project" value="TreeGrafter"/>
</dbReference>
<dbReference type="InterPro" id="IPR036028">
    <property type="entry name" value="SH3-like_dom_sf"/>
</dbReference>
<evidence type="ECO:0000313" key="13">
    <source>
        <dbReference type="Proteomes" id="UP000008076"/>
    </source>
</evidence>
<keyword evidence="4" id="KW-0597">Phosphoprotein</keyword>
<comment type="subcellular location">
    <subcellularLocation>
        <location evidence="1">Cytoplasm</location>
        <location evidence="1">Cytoskeleton</location>
    </subcellularLocation>
</comment>
<dbReference type="Gene3D" id="1.20.1270.60">
    <property type="entry name" value="Arfaptin homology (AH) domain/BAR domain"/>
    <property type="match status" value="1"/>
</dbReference>
<dbReference type="Proteomes" id="UP000008076">
    <property type="component" value="Unassembled WGS sequence"/>
</dbReference>
<evidence type="ECO:0000256" key="1">
    <source>
        <dbReference type="ARBA" id="ARBA00004245"/>
    </source>
</evidence>
<keyword evidence="13" id="KW-1185">Reference proteome</keyword>
<evidence type="ECO:0000256" key="6">
    <source>
        <dbReference type="PROSITE-ProRule" id="PRU00192"/>
    </source>
</evidence>
<dbReference type="PANTHER" id="PTHR23065:SF7">
    <property type="entry name" value="NOSTRIN, ISOFORM H"/>
    <property type="match status" value="1"/>
</dbReference>
<dbReference type="PROSITE" id="PS51741">
    <property type="entry name" value="F_BAR"/>
    <property type="match status" value="1"/>
</dbReference>
<dbReference type="OrthoDB" id="10255964at2759"/>
<evidence type="ECO:0008006" key="14">
    <source>
        <dbReference type="Google" id="ProtNLM"/>
    </source>
</evidence>
<dbReference type="PRINTS" id="PR00452">
    <property type="entry name" value="SH3DOMAIN"/>
</dbReference>
<keyword evidence="5" id="KW-0206">Cytoskeleton</keyword>
<feature type="region of interest" description="Disordered" evidence="9">
    <location>
        <begin position="154"/>
        <end position="177"/>
    </location>
</feature>
<dbReference type="FunFam" id="2.30.30.40:FF:000367">
    <property type="entry name" value="Variant sh3 domain containing protein"/>
    <property type="match status" value="1"/>
</dbReference>
<dbReference type="InterPro" id="IPR031160">
    <property type="entry name" value="F_BAR_dom"/>
</dbReference>
<evidence type="ECO:0000259" key="10">
    <source>
        <dbReference type="PROSITE" id="PS50002"/>
    </source>
</evidence>
<evidence type="ECO:0000256" key="5">
    <source>
        <dbReference type="ARBA" id="ARBA00023212"/>
    </source>
</evidence>
<dbReference type="Pfam" id="PF00611">
    <property type="entry name" value="FCH"/>
    <property type="match status" value="1"/>
</dbReference>
<dbReference type="SMART" id="SM00326">
    <property type="entry name" value="SH3"/>
    <property type="match status" value="1"/>
</dbReference>
<feature type="compositionally biased region" description="Low complexity" evidence="9">
    <location>
        <begin position="310"/>
        <end position="324"/>
    </location>
</feature>
<dbReference type="GO" id="GO:0005886">
    <property type="term" value="C:plasma membrane"/>
    <property type="evidence" value="ECO:0007669"/>
    <property type="project" value="TreeGrafter"/>
</dbReference>
<keyword evidence="7 8" id="KW-0175">Coiled coil</keyword>
<feature type="coiled-coil region" evidence="8">
    <location>
        <begin position="98"/>
        <end position="150"/>
    </location>
</feature>
<reference evidence="13" key="1">
    <citation type="submission" date="2007-12" db="EMBL/GenBank/DDBJ databases">
        <title>Annotation of Entamoeba dispar SAW760.</title>
        <authorList>
            <person name="Lorenzi H."/>
            <person name="Inman J."/>
            <person name="Schobel S."/>
            <person name="Amedeo P."/>
            <person name="Caler E."/>
        </authorList>
    </citation>
    <scope>NUCLEOTIDE SEQUENCE [LARGE SCALE GENOMIC DNA]</scope>
    <source>
        <strain evidence="13">ATCC PRA-260 / SAW760</strain>
    </source>
</reference>
<accession>B0ESX6</accession>
<dbReference type="VEuPathDB" id="AmoebaDB:EDI_334850"/>
<keyword evidence="3" id="KW-0963">Cytoplasm</keyword>
<gene>
    <name evidence="12" type="ORF">EDI_334850</name>
</gene>
<evidence type="ECO:0000256" key="8">
    <source>
        <dbReference type="SAM" id="Coils"/>
    </source>
</evidence>
<feature type="region of interest" description="Disordered" evidence="9">
    <location>
        <begin position="310"/>
        <end position="332"/>
    </location>
</feature>
<keyword evidence="2 6" id="KW-0728">SH3 domain</keyword>
<name>B0ESX6_ENTDS</name>
<dbReference type="InterPro" id="IPR001060">
    <property type="entry name" value="FCH_dom"/>
</dbReference>
<dbReference type="Gene3D" id="2.30.30.40">
    <property type="entry name" value="SH3 Domains"/>
    <property type="match status" value="1"/>
</dbReference>
<proteinExistence type="predicted"/>
<dbReference type="eggNOG" id="KOG2398">
    <property type="taxonomic scope" value="Eukaryota"/>
</dbReference>
<dbReference type="CDD" id="cd00174">
    <property type="entry name" value="SH3"/>
    <property type="match status" value="1"/>
</dbReference>
<dbReference type="RefSeq" id="XP_001741180.1">
    <property type="nucleotide sequence ID" value="XM_001741128.1"/>
</dbReference>
<dbReference type="PROSITE" id="PS50002">
    <property type="entry name" value="SH3"/>
    <property type="match status" value="1"/>
</dbReference>
<dbReference type="GO" id="GO:0016050">
    <property type="term" value="P:vesicle organization"/>
    <property type="evidence" value="ECO:0007669"/>
    <property type="project" value="TreeGrafter"/>
</dbReference>
<sequence>MSFAENLIDGLDIVYKHSQNNTKAFGDFKDFLVKMANVRKDYAKSMLRMVQEFRQKRICGQSTLYYGTVKDALETYLNALEEDINKDTAITNVLSTSAKVFENDIKELEKQSKGLISDGNKMTKAIESQKDLLKKEKEKFIKLYKEAESATAAVEKAAQDPSTKPNKTQQLTSKKETAIQKAKEADSNYRACVQLTNDRVHDYYTSQQPNLLSQFQAFEETCINTLKDLLNKFGLAYTALPDAANKFVDFTRSKFDAIDADADINTFATTKATNGHMPDDIPIEDANGNVLFEGASNSGTTQTYTTQNTQFTSSATETTTTNAEDNSQPAQDGLEKCNIHVKALYDYTAEAESELTITEGETLVITEKHSSGWWFATNSQGQSGFVPENFVEVI</sequence>
<dbReference type="InterPro" id="IPR001452">
    <property type="entry name" value="SH3_domain"/>
</dbReference>
<dbReference type="SUPFAM" id="SSF103657">
    <property type="entry name" value="BAR/IMD domain-like"/>
    <property type="match status" value="1"/>
</dbReference>